<dbReference type="EMBL" id="LACI01002373">
    <property type="protein sequence ID" value="KJU82293.1"/>
    <property type="molecule type" value="Genomic_DNA"/>
</dbReference>
<reference evidence="1 2" key="1">
    <citation type="submission" date="2015-02" db="EMBL/GenBank/DDBJ databases">
        <title>Single-cell genomics of uncultivated deep-branching MTB reveals a conserved set of magnetosome genes.</title>
        <authorList>
            <person name="Kolinko S."/>
            <person name="Richter M."/>
            <person name="Glockner F.O."/>
            <person name="Brachmann A."/>
            <person name="Schuler D."/>
        </authorList>
    </citation>
    <scope>NUCLEOTIDE SEQUENCE [LARGE SCALE GENOMIC DNA]</scope>
    <source>
        <strain evidence="1">TM-1</strain>
    </source>
</reference>
<proteinExistence type="predicted"/>
<accession>A0A0F3GNP9</accession>
<sequence length="167" mass="19476">MGTIRKRKQGYKSYYIYQETYRKKINLKDTGKIKGSGKSKVCTRTIYLGNADEIIRNIKEKRTPAEVEVRNLGLVSAAYQAAKSIKLQEIFKKHIPGNRNGIPSWVFFFVTILNRIEQSTSKNKMSEWLKKSILPELMEFDPCKFTSENFWYATDYLISEKELQKTA</sequence>
<keyword evidence="2" id="KW-1185">Reference proteome</keyword>
<name>A0A0F3GNP9_9BACT</name>
<protein>
    <submittedName>
        <fullName evidence="1">Transposase-like protein</fullName>
    </submittedName>
</protein>
<comment type="caution">
    <text evidence="1">The sequence shown here is derived from an EMBL/GenBank/DDBJ whole genome shotgun (WGS) entry which is preliminary data.</text>
</comment>
<dbReference type="Proteomes" id="UP000033423">
    <property type="component" value="Unassembled WGS sequence"/>
</dbReference>
<dbReference type="AlphaFoldDB" id="A0A0F3GNP9"/>
<gene>
    <name evidence="1" type="ORF">MBAV_005510</name>
</gene>
<evidence type="ECO:0000313" key="1">
    <source>
        <dbReference type="EMBL" id="KJU82293.1"/>
    </source>
</evidence>
<evidence type="ECO:0000313" key="2">
    <source>
        <dbReference type="Proteomes" id="UP000033423"/>
    </source>
</evidence>
<organism evidence="1 2">
    <name type="scientific">Candidatus Magnetobacterium bavaricum</name>
    <dbReference type="NCBI Taxonomy" id="29290"/>
    <lineage>
        <taxon>Bacteria</taxon>
        <taxon>Pseudomonadati</taxon>
        <taxon>Nitrospirota</taxon>
        <taxon>Thermodesulfovibrionia</taxon>
        <taxon>Thermodesulfovibrionales</taxon>
        <taxon>Candidatus Magnetobacteriaceae</taxon>
        <taxon>Candidatus Magnetobacterium</taxon>
    </lineage>
</organism>